<organism evidence="3 4">
    <name type="scientific">Saltatorellus ferox</name>
    <dbReference type="NCBI Taxonomy" id="2528018"/>
    <lineage>
        <taxon>Bacteria</taxon>
        <taxon>Pseudomonadati</taxon>
        <taxon>Planctomycetota</taxon>
        <taxon>Planctomycetia</taxon>
        <taxon>Planctomycetia incertae sedis</taxon>
        <taxon>Saltatorellus</taxon>
    </lineage>
</organism>
<gene>
    <name evidence="3" type="ORF">Poly30_03150</name>
</gene>
<keyword evidence="4" id="KW-1185">Reference proteome</keyword>
<dbReference type="Proteomes" id="UP000320390">
    <property type="component" value="Chromosome"/>
</dbReference>
<proteinExistence type="predicted"/>
<feature type="region of interest" description="Disordered" evidence="1">
    <location>
        <begin position="153"/>
        <end position="199"/>
    </location>
</feature>
<evidence type="ECO:0000256" key="1">
    <source>
        <dbReference type="SAM" id="MobiDB-lite"/>
    </source>
</evidence>
<dbReference type="RefSeq" id="WP_145194264.1">
    <property type="nucleotide sequence ID" value="NZ_CP036434.1"/>
</dbReference>
<accession>A0A518EL97</accession>
<evidence type="ECO:0000259" key="2">
    <source>
        <dbReference type="Pfam" id="PF08818"/>
    </source>
</evidence>
<protein>
    <recommendedName>
        <fullName evidence="2">YdhG-like domain-containing protein</fullName>
    </recommendedName>
</protein>
<dbReference type="AlphaFoldDB" id="A0A518EL97"/>
<dbReference type="Gene3D" id="3.90.1150.200">
    <property type="match status" value="1"/>
</dbReference>
<feature type="domain" description="YdhG-like" evidence="2">
    <location>
        <begin position="19"/>
        <end position="134"/>
    </location>
</feature>
<evidence type="ECO:0000313" key="4">
    <source>
        <dbReference type="Proteomes" id="UP000320390"/>
    </source>
</evidence>
<dbReference type="InterPro" id="IPR014922">
    <property type="entry name" value="YdhG-like"/>
</dbReference>
<dbReference type="EMBL" id="CP036434">
    <property type="protein sequence ID" value="QDV04821.1"/>
    <property type="molecule type" value="Genomic_DNA"/>
</dbReference>
<sequence>MQSQAATVKEYLASLDPDRRKAIEAVRKVIKANLDPKIKEVMSYGMIGYCIPKSVYPPGYHCSPEQPLPFMNVASQKNHMAVYLFMIYGNEGEVSWFETEWKKTGKKLDMGKACLRFKKLEDVALDVLGEAVRRMPADKFIAQYEAVLARGSAGKKKAATKKKATKKKAAKKKAIKKAVKKAPARKKSAKKTATREKPS</sequence>
<evidence type="ECO:0000313" key="3">
    <source>
        <dbReference type="EMBL" id="QDV04821.1"/>
    </source>
</evidence>
<dbReference type="OrthoDB" id="9813231at2"/>
<name>A0A518EL97_9BACT</name>
<reference evidence="3 4" key="1">
    <citation type="submission" date="2019-02" db="EMBL/GenBank/DDBJ databases">
        <title>Deep-cultivation of Planctomycetes and their phenomic and genomic characterization uncovers novel biology.</title>
        <authorList>
            <person name="Wiegand S."/>
            <person name="Jogler M."/>
            <person name="Boedeker C."/>
            <person name="Pinto D."/>
            <person name="Vollmers J."/>
            <person name="Rivas-Marin E."/>
            <person name="Kohn T."/>
            <person name="Peeters S.H."/>
            <person name="Heuer A."/>
            <person name="Rast P."/>
            <person name="Oberbeckmann S."/>
            <person name="Bunk B."/>
            <person name="Jeske O."/>
            <person name="Meyerdierks A."/>
            <person name="Storesund J.E."/>
            <person name="Kallscheuer N."/>
            <person name="Luecker S."/>
            <person name="Lage O.M."/>
            <person name="Pohl T."/>
            <person name="Merkel B.J."/>
            <person name="Hornburger P."/>
            <person name="Mueller R.-W."/>
            <person name="Bruemmer F."/>
            <person name="Labrenz M."/>
            <person name="Spormann A.M."/>
            <person name="Op den Camp H."/>
            <person name="Overmann J."/>
            <person name="Amann R."/>
            <person name="Jetten M.S.M."/>
            <person name="Mascher T."/>
            <person name="Medema M.H."/>
            <person name="Devos D.P."/>
            <person name="Kaster A.-K."/>
            <person name="Ovreas L."/>
            <person name="Rohde M."/>
            <person name="Galperin M.Y."/>
            <person name="Jogler C."/>
        </authorList>
    </citation>
    <scope>NUCLEOTIDE SEQUENCE [LARGE SCALE GENOMIC DNA]</scope>
    <source>
        <strain evidence="3 4">Poly30</strain>
    </source>
</reference>
<feature type="compositionally biased region" description="Basic residues" evidence="1">
    <location>
        <begin position="153"/>
        <end position="192"/>
    </location>
</feature>
<dbReference type="SUPFAM" id="SSF159888">
    <property type="entry name" value="YdhG-like"/>
    <property type="match status" value="1"/>
</dbReference>
<dbReference type="Pfam" id="PF08818">
    <property type="entry name" value="DUF1801"/>
    <property type="match status" value="1"/>
</dbReference>